<comment type="caution">
    <text evidence="3">The sequence shown here is derived from an EMBL/GenBank/DDBJ whole genome shotgun (WGS) entry which is preliminary data.</text>
</comment>
<dbReference type="Gene3D" id="3.40.50.880">
    <property type="match status" value="1"/>
</dbReference>
<proteinExistence type="predicted"/>
<dbReference type="InterPro" id="IPR044992">
    <property type="entry name" value="ChyE-like"/>
</dbReference>
<protein>
    <recommendedName>
        <fullName evidence="2">Glutamine amidotransferase domain-containing protein</fullName>
    </recommendedName>
</protein>
<dbReference type="InterPro" id="IPR017926">
    <property type="entry name" value="GATASE"/>
</dbReference>
<evidence type="ECO:0000256" key="1">
    <source>
        <dbReference type="SAM" id="MobiDB-lite"/>
    </source>
</evidence>
<dbReference type="EMBL" id="CAJNNV010024358">
    <property type="protein sequence ID" value="CAE8609569.1"/>
    <property type="molecule type" value="Genomic_DNA"/>
</dbReference>
<feature type="compositionally biased region" description="Low complexity" evidence="1">
    <location>
        <begin position="872"/>
        <end position="889"/>
    </location>
</feature>
<reference evidence="3" key="1">
    <citation type="submission" date="2021-02" db="EMBL/GenBank/DDBJ databases">
        <authorList>
            <person name="Dougan E. K."/>
            <person name="Rhodes N."/>
            <person name="Thang M."/>
            <person name="Chan C."/>
        </authorList>
    </citation>
    <scope>NUCLEOTIDE SEQUENCE</scope>
</reference>
<gene>
    <name evidence="3" type="ORF">PGLA1383_LOCUS27396</name>
</gene>
<dbReference type="SUPFAM" id="SSF52317">
    <property type="entry name" value="Class I glutamine amidotransferase-like"/>
    <property type="match status" value="1"/>
</dbReference>
<feature type="region of interest" description="Disordered" evidence="1">
    <location>
        <begin position="343"/>
        <end position="364"/>
    </location>
</feature>
<feature type="region of interest" description="Disordered" evidence="1">
    <location>
        <begin position="1"/>
        <end position="32"/>
    </location>
</feature>
<dbReference type="GO" id="GO:0005829">
    <property type="term" value="C:cytosol"/>
    <property type="evidence" value="ECO:0007669"/>
    <property type="project" value="TreeGrafter"/>
</dbReference>
<evidence type="ECO:0000313" key="4">
    <source>
        <dbReference type="Proteomes" id="UP000654075"/>
    </source>
</evidence>
<feature type="region of interest" description="Disordered" evidence="1">
    <location>
        <begin position="1385"/>
        <end position="1425"/>
    </location>
</feature>
<dbReference type="OrthoDB" id="448939at2759"/>
<dbReference type="PROSITE" id="PS51273">
    <property type="entry name" value="GATASE_TYPE_1"/>
    <property type="match status" value="1"/>
</dbReference>
<feature type="compositionally biased region" description="Basic and acidic residues" evidence="1">
    <location>
        <begin position="343"/>
        <end position="354"/>
    </location>
</feature>
<feature type="compositionally biased region" description="Low complexity" evidence="1">
    <location>
        <begin position="1410"/>
        <end position="1425"/>
    </location>
</feature>
<feature type="compositionally biased region" description="Basic and acidic residues" evidence="1">
    <location>
        <begin position="846"/>
        <end position="859"/>
    </location>
</feature>
<feature type="region of interest" description="Disordered" evidence="1">
    <location>
        <begin position="147"/>
        <end position="179"/>
    </location>
</feature>
<feature type="domain" description="Glutamine amidotransferase" evidence="2">
    <location>
        <begin position="607"/>
        <end position="751"/>
    </location>
</feature>
<keyword evidence="4" id="KW-1185">Reference proteome</keyword>
<dbReference type="Pfam" id="PF00117">
    <property type="entry name" value="GATase"/>
    <property type="match status" value="1"/>
</dbReference>
<evidence type="ECO:0000313" key="3">
    <source>
        <dbReference type="EMBL" id="CAE8609569.1"/>
    </source>
</evidence>
<accession>A0A813FCQ0</accession>
<dbReference type="PANTHER" id="PTHR42695:SF5">
    <property type="entry name" value="GLUTAMINE AMIDOTRANSFERASE YLR126C-RELATED"/>
    <property type="match status" value="1"/>
</dbReference>
<organism evidence="3 4">
    <name type="scientific">Polarella glacialis</name>
    <name type="common">Dinoflagellate</name>
    <dbReference type="NCBI Taxonomy" id="89957"/>
    <lineage>
        <taxon>Eukaryota</taxon>
        <taxon>Sar</taxon>
        <taxon>Alveolata</taxon>
        <taxon>Dinophyceae</taxon>
        <taxon>Suessiales</taxon>
        <taxon>Suessiaceae</taxon>
        <taxon>Polarella</taxon>
    </lineage>
</organism>
<dbReference type="InterPro" id="IPR029062">
    <property type="entry name" value="Class_I_gatase-like"/>
</dbReference>
<name>A0A813FCQ0_POLGL</name>
<dbReference type="GO" id="GO:0005634">
    <property type="term" value="C:nucleus"/>
    <property type="evidence" value="ECO:0007669"/>
    <property type="project" value="TreeGrafter"/>
</dbReference>
<dbReference type="PANTHER" id="PTHR42695">
    <property type="entry name" value="GLUTAMINE AMIDOTRANSFERASE YLR126C-RELATED"/>
    <property type="match status" value="1"/>
</dbReference>
<sequence length="1425" mass="153596">MSDDKVPAAGTQAPETSTTYLGGEAPKKATSGIDKDLKKFAASQRGSSGRTSLNLGRVSVFGGGSHVPPGVRGSVLQGLRRGSSAQNVGPMMMSSAAGGLSFLAQRSGSQGVRDAAPDRGEGGEDVSDLAAIQMAVASVAQNSIPRRRSAGALTEEDEESESSASSASEQEGGPARPSPLACAFPALIPYLDFATADPETEKVKAETTSQNREHLEKHMVMIQEERSEHMLRNTSLQRAVDGSLERILVWVQAVLDSLRDFGHASNRQDVQALAAIRDMLAWLAKKACKDWLEPPEQLGEVFGQHEDRLRSALAAAAEAAANEAPNPEVSELRTALEKERQRVEELEDRLKDLPDSPPASPRVATTVVPVSKEVVLQASPKKSARFGASVAVSGFRQLRAYNLCAGPAPEALEAKLSDFFSCFDKDVQVFGLGDGVSDGEGGRGRFLFQGEDFRTRYRTCFRESQASPLQVMYAATAPGTGAECIRHVWLADDDEGLGEDGDVRLLGASALLQRCLETARAEFRRQAPGSDGPQLELWPVADPQWLQPPILVGILCCPGSFPYDKDIRELLQHAAAAQGRTVETHTYFCAEMQFPTAGPPEAHPGAKLEDYDGFIISGSFAGVYDTFEWVSRAKDEVRALHAKGCRISGLCFGHQLVADALGGQVGKNPLGWELGRASFGLSSEGRSYLSGLAGLEVPAVLDLLYVHGDAISPGGLPGELTSLGGNSVSAVQGSFNGRNILTFQGHPEFTTAVTAAIVDLLEQKGVGVNALAKGHGSVEEIRGQSSEVSIHRRADFSLFVEMGKNSRWTRIANHSPNASEYAKKPVPHRATEDDDSEGGEPPSRQVSKENARQFSKENPSEAGQDDADEGKSTSSSAKASAVLKSASSKQDLGGDTSLMDGVHLSLPSAAELAEGEAQKMRLLRCPFAEAIDLTLVPASNQTLLVVPSEMADETAADAGKSSSKDRDDGKRLGLKQLRAVVHEIYAAKRLDDQRRDKAHQGRRPLHTVMQELIRRQHGVKRVVHQKSWQMVEAVVLHAQSDMCIGLFADFLDGTRDVEEFSFYLYCCSVLATAVAEESQAMPPSRLPVGTVSLTRASRLVDLLFSDLPKALAVVRAELEKFVGRPPELHNRSFDSFEDFVYSIDGRSGGSASVEVDQLCRAVLEGWRMSALLLDRSMPNFSWRQTSLAFVQADTKYRGWIDPHEVREAEGRTSLANASSMSDIRLADQTSLGAFVFRVVHRLGGNLGAVGEGQSTMSSLSLFQLKADSALSGKRAQQREACLKISHTAFSSLEKSLGVYLAWLLHSDEPRDLAVYQAVKARMYGYRCAVSTGKPFPSVHNLRCLLLVLLGHQFDLQLQREEAAPDHLGWEVTALLRVLRESWRRGADGSNGASGPDFGEELEQVGEEAAQLDSGDSQASGGQDGS</sequence>
<feature type="region of interest" description="Disordered" evidence="1">
    <location>
        <begin position="810"/>
        <end position="895"/>
    </location>
</feature>
<dbReference type="Proteomes" id="UP000654075">
    <property type="component" value="Unassembled WGS sequence"/>
</dbReference>
<dbReference type="CDD" id="cd01741">
    <property type="entry name" value="GATase1_1"/>
    <property type="match status" value="1"/>
</dbReference>
<evidence type="ECO:0000259" key="2">
    <source>
        <dbReference type="Pfam" id="PF00117"/>
    </source>
</evidence>